<evidence type="ECO:0000313" key="2">
    <source>
        <dbReference type="Proteomes" id="UP000886520"/>
    </source>
</evidence>
<dbReference type="OrthoDB" id="2004552at2759"/>
<dbReference type="Proteomes" id="UP000886520">
    <property type="component" value="Chromosome 2"/>
</dbReference>
<protein>
    <submittedName>
        <fullName evidence="1">Uncharacterized protein</fullName>
    </submittedName>
</protein>
<evidence type="ECO:0000313" key="1">
    <source>
        <dbReference type="EMBL" id="KAI5081572.1"/>
    </source>
</evidence>
<comment type="caution">
    <text evidence="1">The sequence shown here is derived from an EMBL/GenBank/DDBJ whole genome shotgun (WGS) entry which is preliminary data.</text>
</comment>
<name>A0A9D4V8M4_ADICA</name>
<proteinExistence type="predicted"/>
<dbReference type="EMBL" id="JABFUD020000003">
    <property type="protein sequence ID" value="KAI5081572.1"/>
    <property type="molecule type" value="Genomic_DNA"/>
</dbReference>
<organism evidence="1 2">
    <name type="scientific">Adiantum capillus-veneris</name>
    <name type="common">Maidenhair fern</name>
    <dbReference type="NCBI Taxonomy" id="13818"/>
    <lineage>
        <taxon>Eukaryota</taxon>
        <taxon>Viridiplantae</taxon>
        <taxon>Streptophyta</taxon>
        <taxon>Embryophyta</taxon>
        <taxon>Tracheophyta</taxon>
        <taxon>Polypodiopsida</taxon>
        <taxon>Polypodiidae</taxon>
        <taxon>Polypodiales</taxon>
        <taxon>Pteridineae</taxon>
        <taxon>Pteridaceae</taxon>
        <taxon>Vittarioideae</taxon>
        <taxon>Adiantum</taxon>
    </lineage>
</organism>
<reference evidence="1" key="1">
    <citation type="submission" date="2021-01" db="EMBL/GenBank/DDBJ databases">
        <title>Adiantum capillus-veneris genome.</title>
        <authorList>
            <person name="Fang Y."/>
            <person name="Liao Q."/>
        </authorList>
    </citation>
    <scope>NUCLEOTIDE SEQUENCE</scope>
    <source>
        <strain evidence="1">H3</strain>
        <tissue evidence="1">Leaf</tissue>
    </source>
</reference>
<keyword evidence="2" id="KW-1185">Reference proteome</keyword>
<sequence>MGWVCERLCTGVVAKMGIQISDDLNLYNLKVQHFTRIPDVSHADMKVGYGIVYIPNRYNFGSVDAVIVYKDMLGNFHFIGLQFTTSLDRHKHSEEQFMNVAVLEKWIPSILQQLQGWQLHYTFICMTSKDKVKCPSNIRQLKNGVCFGTVEHTLHVQSFADALGQHRVGNEVFQLLQEMTKKREEENADPKPSTEEFLSQCIFPVEYSSAAIKRVTGARLRSLASVSGKLNPDHYKTRDLLIDAMKSAGLLIVS</sequence>
<accession>A0A9D4V8M4</accession>
<dbReference type="AlphaFoldDB" id="A0A9D4V8M4"/>
<gene>
    <name evidence="1" type="ORF">GOP47_0001315</name>
</gene>